<dbReference type="RefSeq" id="WP_077388571.1">
    <property type="nucleotide sequence ID" value="NZ_CP019645.1"/>
</dbReference>
<evidence type="ECO:0000313" key="3">
    <source>
        <dbReference type="Proteomes" id="UP000188298"/>
    </source>
</evidence>
<feature type="transmembrane region" description="Helical" evidence="1">
    <location>
        <begin position="390"/>
        <end position="411"/>
    </location>
</feature>
<evidence type="ECO:0000256" key="1">
    <source>
        <dbReference type="SAM" id="Phobius"/>
    </source>
</evidence>
<keyword evidence="1" id="KW-0472">Membrane</keyword>
<dbReference type="KEGG" id="hbl:XJ32_05135"/>
<dbReference type="AlphaFoldDB" id="A0A1Q2LGL1"/>
<keyword evidence="1" id="KW-0812">Transmembrane</keyword>
<protein>
    <submittedName>
        <fullName evidence="2">Capsular biosynthesis protein</fullName>
    </submittedName>
</protein>
<accession>A0A1Q2LGL1</accession>
<reference evidence="2 3" key="1">
    <citation type="submission" date="2017-02" db="EMBL/GenBank/DDBJ databases">
        <title>Whole genome sequencing of Helicobacter bilis strain AAQJH.</title>
        <authorList>
            <person name="Conlan S."/>
            <person name="Thomas P.J."/>
            <person name="Mullikin J."/>
            <person name="Palmore T.N."/>
            <person name="Frank K.M."/>
            <person name="Segre J.A."/>
        </authorList>
    </citation>
    <scope>NUCLEOTIDE SEQUENCE [LARGE SCALE GENOMIC DNA]</scope>
    <source>
        <strain evidence="2 3">AAQJH</strain>
    </source>
</reference>
<organism evidence="2 3">
    <name type="scientific">Helicobacter bilis</name>
    <dbReference type="NCBI Taxonomy" id="37372"/>
    <lineage>
        <taxon>Bacteria</taxon>
        <taxon>Pseudomonadati</taxon>
        <taxon>Campylobacterota</taxon>
        <taxon>Epsilonproteobacteria</taxon>
        <taxon>Campylobacterales</taxon>
        <taxon>Helicobacteraceae</taxon>
        <taxon>Helicobacter</taxon>
    </lineage>
</organism>
<name>A0A1Q2LGL1_9HELI</name>
<dbReference type="Proteomes" id="UP000188298">
    <property type="component" value="Chromosome"/>
</dbReference>
<gene>
    <name evidence="2" type="ORF">XJ32_05135</name>
</gene>
<keyword evidence="1" id="KW-1133">Transmembrane helix</keyword>
<sequence length="431" mass="49455">MILITSAQYLVAEFQIEFGKLPPAFLPLGQKRFYEYYARLFHAYNEPIVLTLPESFTLHSFDIANLAKHNIEILFVPDNLGLGESIVYALNMKLPLNQSLHILHGDIYLEKIDSTENAIGVMHVDNNYEWEYLSSDYRIACDSKQSCGDQLALSGYFHIQNPYTLIQSIVCSKYDYISGLKLYSQAYPFRVVEQNGWQDFGLLSSYLHAKQIITTQRAFNQLVFQDGFYLKTSSLHKKLQGEINWFLEFPKDLSLHIPLFMQLDKNSYKVEYLYLNTLAELFVFGRLSIIVWKNILNSLHSFLSKLHAKTSTSQTNFNYTQKTFERLKDFCKERNFSFTQPFCFVDSNAKTPLSTTLSTTMGGGGAICLYLALPHLALLCKTCLQILTHILPHLLMFVLYMVIFVLAILCLTSAQIALKPMIHEVLILATQ</sequence>
<proteinExistence type="predicted"/>
<evidence type="ECO:0000313" key="2">
    <source>
        <dbReference type="EMBL" id="AQQ59576.1"/>
    </source>
</evidence>
<dbReference type="EMBL" id="CP019645">
    <property type="protein sequence ID" value="AQQ59576.1"/>
    <property type="molecule type" value="Genomic_DNA"/>
</dbReference>